<dbReference type="SUPFAM" id="SSF102829">
    <property type="entry name" value="Cell division protein ZapA-like"/>
    <property type="match status" value="1"/>
</dbReference>
<dbReference type="InterPro" id="IPR036192">
    <property type="entry name" value="Cell_div_ZapA-like_sf"/>
</dbReference>
<accession>A0ABT2PMG6</accession>
<dbReference type="PANTHER" id="PTHR34981:SF1">
    <property type="entry name" value="CELL DIVISION PROTEIN ZAPA"/>
    <property type="match status" value="1"/>
</dbReference>
<dbReference type="Pfam" id="PF05164">
    <property type="entry name" value="ZapA"/>
    <property type="match status" value="1"/>
</dbReference>
<dbReference type="RefSeq" id="WP_261500927.1">
    <property type="nucleotide sequence ID" value="NZ_JAODYH010000006.1"/>
</dbReference>
<comment type="subcellular location">
    <subcellularLocation>
        <location evidence="1">Cytoplasm</location>
    </subcellularLocation>
</comment>
<comment type="subunit">
    <text evidence="8">Homodimer. Interacts with FtsZ.</text>
</comment>
<protein>
    <recommendedName>
        <fullName evidence="2">Cell division protein ZapA</fullName>
    </recommendedName>
    <alternativeName>
        <fullName evidence="9">Z ring-associated protein ZapA</fullName>
    </alternativeName>
</protein>
<evidence type="ECO:0000256" key="3">
    <source>
        <dbReference type="ARBA" id="ARBA00022490"/>
    </source>
</evidence>
<evidence type="ECO:0000256" key="4">
    <source>
        <dbReference type="ARBA" id="ARBA00022618"/>
    </source>
</evidence>
<evidence type="ECO:0000313" key="10">
    <source>
        <dbReference type="EMBL" id="MCT9811674.1"/>
    </source>
</evidence>
<keyword evidence="11" id="KW-1185">Reference proteome</keyword>
<keyword evidence="6" id="KW-0131">Cell cycle</keyword>
<dbReference type="Proteomes" id="UP001525968">
    <property type="component" value="Unassembled WGS sequence"/>
</dbReference>
<dbReference type="GO" id="GO:0051301">
    <property type="term" value="P:cell division"/>
    <property type="evidence" value="ECO:0007669"/>
    <property type="project" value="UniProtKB-KW"/>
</dbReference>
<evidence type="ECO:0000313" key="11">
    <source>
        <dbReference type="Proteomes" id="UP001525968"/>
    </source>
</evidence>
<keyword evidence="3" id="KW-0963">Cytoplasm</keyword>
<evidence type="ECO:0000256" key="1">
    <source>
        <dbReference type="ARBA" id="ARBA00004496"/>
    </source>
</evidence>
<evidence type="ECO:0000256" key="7">
    <source>
        <dbReference type="ARBA" id="ARBA00024910"/>
    </source>
</evidence>
<keyword evidence="4 10" id="KW-0132">Cell division</keyword>
<comment type="caution">
    <text evidence="10">The sequence shown here is derived from an EMBL/GenBank/DDBJ whole genome shotgun (WGS) entry which is preliminary data.</text>
</comment>
<evidence type="ECO:0000256" key="9">
    <source>
        <dbReference type="ARBA" id="ARBA00033158"/>
    </source>
</evidence>
<proteinExistence type="predicted"/>
<name>A0ABT2PMG6_9BURK</name>
<dbReference type="InterPro" id="IPR042233">
    <property type="entry name" value="Cell_div_ZapA_N"/>
</dbReference>
<organism evidence="10 11">
    <name type="scientific">Acidovorax bellezanensis</name>
    <dbReference type="NCBI Taxonomy" id="2976702"/>
    <lineage>
        <taxon>Bacteria</taxon>
        <taxon>Pseudomonadati</taxon>
        <taxon>Pseudomonadota</taxon>
        <taxon>Betaproteobacteria</taxon>
        <taxon>Burkholderiales</taxon>
        <taxon>Comamonadaceae</taxon>
        <taxon>Acidovorax</taxon>
    </lineage>
</organism>
<dbReference type="Gene3D" id="3.30.160.880">
    <property type="entry name" value="Cell division protein ZapA protomer, N-terminal domain"/>
    <property type="match status" value="1"/>
</dbReference>
<comment type="function">
    <text evidence="7">Activator of cell division through the inhibition of FtsZ GTPase activity, therefore promoting FtsZ assembly into bundles of protofilaments necessary for the formation of the division Z ring. It is recruited early at mid-cell but it is not essential for cell division.</text>
</comment>
<dbReference type="PANTHER" id="PTHR34981">
    <property type="entry name" value="CELL DIVISION PROTEIN ZAPA"/>
    <property type="match status" value="1"/>
</dbReference>
<sequence length="125" mass="13809">MKQLDVQILHQSYLLTCPEGHEERLLEAVARVNDTMARIRDAGKVRSRERVAVLAALNMAFDIVTAERQTPAPEAEMQTDADVETNADADAAWAQAMIQQQADAQRIAALLERLDQALVADAQLL</sequence>
<reference evidence="10 11" key="1">
    <citation type="submission" date="2022-09" db="EMBL/GenBank/DDBJ databases">
        <title>Draft genome of isolate Be4.</title>
        <authorList>
            <person name="Sanchez-Castro I."/>
            <person name="Martinez-Rodriguez P."/>
            <person name="Descostes M."/>
            <person name="Merroun M."/>
        </authorList>
    </citation>
    <scope>NUCLEOTIDE SEQUENCE [LARGE SCALE GENOMIC DNA]</scope>
    <source>
        <strain evidence="10 11">Be4</strain>
    </source>
</reference>
<dbReference type="InterPro" id="IPR007838">
    <property type="entry name" value="Cell_div_ZapA-like"/>
</dbReference>
<evidence type="ECO:0000256" key="8">
    <source>
        <dbReference type="ARBA" id="ARBA00026068"/>
    </source>
</evidence>
<keyword evidence="5" id="KW-0717">Septation</keyword>
<dbReference type="Gene3D" id="1.20.5.50">
    <property type="match status" value="1"/>
</dbReference>
<evidence type="ECO:0000256" key="5">
    <source>
        <dbReference type="ARBA" id="ARBA00023210"/>
    </source>
</evidence>
<dbReference type="EMBL" id="JAODYH010000006">
    <property type="protein sequence ID" value="MCT9811674.1"/>
    <property type="molecule type" value="Genomic_DNA"/>
</dbReference>
<evidence type="ECO:0000256" key="2">
    <source>
        <dbReference type="ARBA" id="ARBA00015195"/>
    </source>
</evidence>
<evidence type="ECO:0000256" key="6">
    <source>
        <dbReference type="ARBA" id="ARBA00023306"/>
    </source>
</evidence>
<gene>
    <name evidence="10" type="ORF">N0K08_13570</name>
</gene>